<feature type="region of interest" description="Disordered" evidence="1">
    <location>
        <begin position="43"/>
        <end position="69"/>
    </location>
</feature>
<organism evidence="2 3">
    <name type="scientific">Ditylenchus dipsaci</name>
    <dbReference type="NCBI Taxonomy" id="166011"/>
    <lineage>
        <taxon>Eukaryota</taxon>
        <taxon>Metazoa</taxon>
        <taxon>Ecdysozoa</taxon>
        <taxon>Nematoda</taxon>
        <taxon>Chromadorea</taxon>
        <taxon>Rhabditida</taxon>
        <taxon>Tylenchina</taxon>
        <taxon>Tylenchomorpha</taxon>
        <taxon>Sphaerularioidea</taxon>
        <taxon>Anguinidae</taxon>
        <taxon>Anguininae</taxon>
        <taxon>Ditylenchus</taxon>
    </lineage>
</organism>
<evidence type="ECO:0000313" key="3">
    <source>
        <dbReference type="WBParaSite" id="jg22849"/>
    </source>
</evidence>
<evidence type="ECO:0000256" key="1">
    <source>
        <dbReference type="SAM" id="MobiDB-lite"/>
    </source>
</evidence>
<feature type="compositionally biased region" description="Basic and acidic residues" evidence="1">
    <location>
        <begin position="43"/>
        <end position="59"/>
    </location>
</feature>
<sequence>MYIPNVEEVAARIAVIEADVAHPPVIRAPTPFQLWASSEVKSLDRPSAQEERRVTKQREANPNPRGIVHREHLQKPLYHQLREDLECEEGLDDDFEWLWIYSLTIKF</sequence>
<proteinExistence type="predicted"/>
<keyword evidence="2" id="KW-1185">Reference proteome</keyword>
<evidence type="ECO:0000313" key="2">
    <source>
        <dbReference type="Proteomes" id="UP000887574"/>
    </source>
</evidence>
<reference evidence="3" key="1">
    <citation type="submission" date="2022-11" db="UniProtKB">
        <authorList>
            <consortium name="WormBaseParasite"/>
        </authorList>
    </citation>
    <scope>IDENTIFICATION</scope>
</reference>
<dbReference type="WBParaSite" id="jg22849">
    <property type="protein sequence ID" value="jg22849"/>
    <property type="gene ID" value="jg22849"/>
</dbReference>
<dbReference type="AlphaFoldDB" id="A0A915DRD8"/>
<accession>A0A915DRD8</accession>
<dbReference type="Proteomes" id="UP000887574">
    <property type="component" value="Unplaced"/>
</dbReference>
<protein>
    <submittedName>
        <fullName evidence="3">Uncharacterized protein</fullName>
    </submittedName>
</protein>
<name>A0A915DRD8_9BILA</name>